<sequence>MAAAVDDAGGVDPNTPLPTPTRSTLLSTYWRDPEYLAYVPLNPTTALDYFSRSTFFDPASTNEMLRMQNIANPEAMAGAMGRTARQQEEELSRFVGIEFVLVHAKQNKGKEAAGTQGQQAQNVVPPGQGQQLADETLFVIQKRRRESPAKTHVLETYYILNGNIHMAPDLETVLNNRMTTALHSLRSALSLARDASGRPILPPSASAKSNGANKRKGAPTSSSDGVRAAGNASTNVGAAIGTEGGPTLGAEATALSARHGEPGVAGLAVEEGEDAEMVDE</sequence>
<comment type="function">
    <text evidence="8">Component of the Mediator complex, a coactivator involved in the regulated transcription of nearly all RNA polymerase II-dependent genes. Mediator functions as a bridge to convey information from gene-specific regulatory proteins to the basal RNA polymerase II transcription machinery. Mediator is recruited to promoters by direct interactions with regulatory proteins and serves as a scaffold for the assembly of a functional preinitiation complex with RNA polymerase II and the general transcription factors.</text>
</comment>
<gene>
    <name evidence="8" type="primary">MED6</name>
    <name evidence="10" type="ORF">BCV69DRAFT_18926</name>
</gene>
<keyword evidence="8" id="KW-0010">Activator</keyword>
<dbReference type="AlphaFoldDB" id="A0A316UIA4"/>
<evidence type="ECO:0000256" key="4">
    <source>
        <dbReference type="ARBA" id="ARBA00023015"/>
    </source>
</evidence>
<accession>A0A316UIA4</accession>
<comment type="similarity">
    <text evidence="2 8">Belongs to the Mediator complex subunit 6 family.</text>
</comment>
<evidence type="ECO:0000313" key="10">
    <source>
        <dbReference type="EMBL" id="PWN24061.1"/>
    </source>
</evidence>
<evidence type="ECO:0000256" key="3">
    <source>
        <dbReference type="ARBA" id="ARBA00020634"/>
    </source>
</evidence>
<evidence type="ECO:0000313" key="11">
    <source>
        <dbReference type="Proteomes" id="UP000245942"/>
    </source>
</evidence>
<feature type="region of interest" description="Disordered" evidence="9">
    <location>
        <begin position="196"/>
        <end position="280"/>
    </location>
</feature>
<keyword evidence="4 8" id="KW-0805">Transcription regulation</keyword>
<feature type="compositionally biased region" description="Acidic residues" evidence="9">
    <location>
        <begin position="270"/>
        <end position="280"/>
    </location>
</feature>
<keyword evidence="5 8" id="KW-0804">Transcription</keyword>
<dbReference type="Gene3D" id="3.10.450.580">
    <property type="entry name" value="Mediator complex, subunit Med6"/>
    <property type="match status" value="1"/>
</dbReference>
<evidence type="ECO:0000256" key="8">
    <source>
        <dbReference type="RuleBase" id="RU364143"/>
    </source>
</evidence>
<evidence type="ECO:0000256" key="1">
    <source>
        <dbReference type="ARBA" id="ARBA00004123"/>
    </source>
</evidence>
<dbReference type="Pfam" id="PF04934">
    <property type="entry name" value="Med6"/>
    <property type="match status" value="1"/>
</dbReference>
<proteinExistence type="inferred from homology"/>
<evidence type="ECO:0000256" key="7">
    <source>
        <dbReference type="ARBA" id="ARBA00031259"/>
    </source>
</evidence>
<dbReference type="GO" id="GO:0016592">
    <property type="term" value="C:mediator complex"/>
    <property type="evidence" value="ECO:0007669"/>
    <property type="project" value="InterPro"/>
</dbReference>
<evidence type="ECO:0000256" key="2">
    <source>
        <dbReference type="ARBA" id="ARBA00007526"/>
    </source>
</evidence>
<dbReference type="STRING" id="1684307.A0A316UIA4"/>
<evidence type="ECO:0000256" key="6">
    <source>
        <dbReference type="ARBA" id="ARBA00023242"/>
    </source>
</evidence>
<dbReference type="OrthoDB" id="344220at2759"/>
<organism evidence="10 11">
    <name type="scientific">Pseudomicrostroma glucosiphilum</name>
    <dbReference type="NCBI Taxonomy" id="1684307"/>
    <lineage>
        <taxon>Eukaryota</taxon>
        <taxon>Fungi</taxon>
        <taxon>Dikarya</taxon>
        <taxon>Basidiomycota</taxon>
        <taxon>Ustilaginomycotina</taxon>
        <taxon>Exobasidiomycetes</taxon>
        <taxon>Microstromatales</taxon>
        <taxon>Microstromatales incertae sedis</taxon>
        <taxon>Pseudomicrostroma</taxon>
    </lineage>
</organism>
<evidence type="ECO:0000256" key="9">
    <source>
        <dbReference type="SAM" id="MobiDB-lite"/>
    </source>
</evidence>
<keyword evidence="6 8" id="KW-0539">Nucleus</keyword>
<dbReference type="GO" id="GO:0006357">
    <property type="term" value="P:regulation of transcription by RNA polymerase II"/>
    <property type="evidence" value="ECO:0007669"/>
    <property type="project" value="InterPro"/>
</dbReference>
<comment type="subunit">
    <text evidence="8">Component of the Mediator complex.</text>
</comment>
<dbReference type="InterPro" id="IPR038566">
    <property type="entry name" value="Mediator_Med6_sf"/>
</dbReference>
<keyword evidence="11" id="KW-1185">Reference proteome</keyword>
<dbReference type="InterPro" id="IPR007018">
    <property type="entry name" value="Mediator_Med6"/>
</dbReference>
<dbReference type="EMBL" id="KZ819321">
    <property type="protein sequence ID" value="PWN24061.1"/>
    <property type="molecule type" value="Genomic_DNA"/>
</dbReference>
<protein>
    <recommendedName>
        <fullName evidence="3 8">Mediator of RNA polymerase II transcription subunit 6</fullName>
    </recommendedName>
    <alternativeName>
        <fullName evidence="7 8">Mediator complex subunit 6</fullName>
    </alternativeName>
</protein>
<dbReference type="Proteomes" id="UP000245942">
    <property type="component" value="Unassembled WGS sequence"/>
</dbReference>
<comment type="subcellular location">
    <subcellularLocation>
        <location evidence="1 8">Nucleus</location>
    </subcellularLocation>
</comment>
<dbReference type="PANTHER" id="PTHR13104">
    <property type="entry name" value="MED-6-RELATED"/>
    <property type="match status" value="1"/>
</dbReference>
<dbReference type="GO" id="GO:0003712">
    <property type="term" value="F:transcription coregulator activity"/>
    <property type="evidence" value="ECO:0007669"/>
    <property type="project" value="InterPro"/>
</dbReference>
<reference evidence="10 11" key="1">
    <citation type="journal article" date="2018" name="Mol. Biol. Evol.">
        <title>Broad Genomic Sampling Reveals a Smut Pathogenic Ancestry of the Fungal Clade Ustilaginomycotina.</title>
        <authorList>
            <person name="Kijpornyongpan T."/>
            <person name="Mondo S.J."/>
            <person name="Barry K."/>
            <person name="Sandor L."/>
            <person name="Lee J."/>
            <person name="Lipzen A."/>
            <person name="Pangilinan J."/>
            <person name="LaButti K."/>
            <person name="Hainaut M."/>
            <person name="Henrissat B."/>
            <person name="Grigoriev I.V."/>
            <person name="Spatafora J.W."/>
            <person name="Aime M.C."/>
        </authorList>
    </citation>
    <scope>NUCLEOTIDE SEQUENCE [LARGE SCALE GENOMIC DNA]</scope>
    <source>
        <strain evidence="10 11">MCA 4718</strain>
    </source>
</reference>
<evidence type="ECO:0000256" key="5">
    <source>
        <dbReference type="ARBA" id="ARBA00023163"/>
    </source>
</evidence>
<name>A0A316UIA4_9BASI</name>